<organism evidence="1 2">
    <name type="scientific">Manganibacter manganicus</name>
    <dbReference type="NCBI Taxonomy" id="1873176"/>
    <lineage>
        <taxon>Bacteria</taxon>
        <taxon>Pseudomonadati</taxon>
        <taxon>Pseudomonadota</taxon>
        <taxon>Alphaproteobacteria</taxon>
        <taxon>Hyphomicrobiales</taxon>
        <taxon>Phyllobacteriaceae</taxon>
        <taxon>Manganibacter</taxon>
    </lineage>
</organism>
<comment type="caution">
    <text evidence="1">The sequence shown here is derived from an EMBL/GenBank/DDBJ whole genome shotgun (WGS) entry which is preliminary data.</text>
</comment>
<evidence type="ECO:0000313" key="2">
    <source>
        <dbReference type="Proteomes" id="UP000191905"/>
    </source>
</evidence>
<protein>
    <submittedName>
        <fullName evidence="1">Uncharacterized protein</fullName>
    </submittedName>
</protein>
<keyword evidence="2" id="KW-1185">Reference proteome</keyword>
<dbReference type="RefSeq" id="WP_080921785.1">
    <property type="nucleotide sequence ID" value="NZ_MDET01000059.1"/>
</dbReference>
<dbReference type="STRING" id="1873176.BFN67_08880"/>
<dbReference type="OrthoDB" id="6894039at2"/>
<evidence type="ECO:0000313" key="1">
    <source>
        <dbReference type="EMBL" id="OQM73466.1"/>
    </source>
</evidence>
<gene>
    <name evidence="1" type="ORF">BFN67_08880</name>
</gene>
<sequence>MFDWNRSCSYDEQHKRRFHMTARSRLKKLAAELALPPGSYDLRSNKAGIAVSGEITLHHDRAYIQVGQFGMSSGHGILIRTCKSRTDYTGGANHFVSLDMLDDVTALAAAVHAITGIGRNKTLSSDRRAA</sequence>
<reference evidence="1 2" key="1">
    <citation type="journal article" date="2016" name="Int. J. Syst. Evol. Microbiol.">
        <title>Pseudaminobacter manganicus sp. nov., isolated from sludge of a manganese mine.</title>
        <authorList>
            <person name="Li J."/>
            <person name="Huang J."/>
            <person name="Liao S."/>
            <person name="Wang G."/>
        </authorList>
    </citation>
    <scope>NUCLEOTIDE SEQUENCE [LARGE SCALE GENOMIC DNA]</scope>
    <source>
        <strain evidence="1 2">JH-7</strain>
    </source>
</reference>
<dbReference type="AlphaFoldDB" id="A0A1V8RK30"/>
<dbReference type="EMBL" id="MDET01000059">
    <property type="protein sequence ID" value="OQM73466.1"/>
    <property type="molecule type" value="Genomic_DNA"/>
</dbReference>
<accession>A0A1V8RK30</accession>
<name>A0A1V8RK30_9HYPH</name>
<dbReference type="Proteomes" id="UP000191905">
    <property type="component" value="Unassembled WGS sequence"/>
</dbReference>
<proteinExistence type="predicted"/>